<evidence type="ECO:0000313" key="3">
    <source>
        <dbReference type="Proteomes" id="UP000595663"/>
    </source>
</evidence>
<feature type="signal peptide" evidence="1">
    <location>
        <begin position="1"/>
        <end position="23"/>
    </location>
</feature>
<feature type="chain" id="PRO_5032676861" description="YbjN domain-containing protein" evidence="1">
    <location>
        <begin position="24"/>
        <end position="153"/>
    </location>
</feature>
<dbReference type="InterPro" id="IPR019660">
    <property type="entry name" value="Put_sensory_transdc_reg_YbjN"/>
</dbReference>
<keyword evidence="3" id="KW-1185">Reference proteome</keyword>
<sequence>MMKALNTLISTILLSFLAISAQADSTIVERFSDTEVKQVLRDEGYGSVRIIEEGEIRFKAAGNIYVLYNHDDGDLHLYFGSTGLKLNYEDMNEWNRTTRLSRAYLDNDMDIALETDLLSNAGITQDMMKAMIQVFVETSVPRYISFAQDNDKN</sequence>
<keyword evidence="1" id="KW-0732">Signal</keyword>
<reference evidence="2 3" key="1">
    <citation type="journal article" date="2008" name="Int. J. Syst. Evol. Microbiol.">
        <title>Amphritea japonica sp. nov. and Amphritea balenae sp. nov., isolated from the sediment adjacent to sperm whale carcasses off Kagoshima, Japan.</title>
        <authorList>
            <person name="Miyazaki M."/>
            <person name="Nogi Y."/>
            <person name="Fujiwara Y."/>
            <person name="Kawato M."/>
            <person name="Nagahama T."/>
            <person name="Kubokawa K."/>
            <person name="Horikoshi K."/>
        </authorList>
    </citation>
    <scope>NUCLEOTIDE SEQUENCE [LARGE SCALE GENOMIC DNA]</scope>
    <source>
        <strain evidence="2 3">ATCC BAA-1530</strain>
    </source>
</reference>
<evidence type="ECO:0000313" key="2">
    <source>
        <dbReference type="EMBL" id="BBB25672.1"/>
    </source>
</evidence>
<dbReference type="KEGG" id="ajp:AMJAP_1076"/>
<dbReference type="RefSeq" id="WP_156815210.1">
    <property type="nucleotide sequence ID" value="NZ_AP014545.1"/>
</dbReference>
<organism evidence="2 3">
    <name type="scientific">Amphritea japonica ATCC BAA-1530</name>
    <dbReference type="NCBI Taxonomy" id="1278309"/>
    <lineage>
        <taxon>Bacteria</taxon>
        <taxon>Pseudomonadati</taxon>
        <taxon>Pseudomonadota</taxon>
        <taxon>Gammaproteobacteria</taxon>
        <taxon>Oceanospirillales</taxon>
        <taxon>Oceanospirillaceae</taxon>
        <taxon>Amphritea</taxon>
    </lineage>
</organism>
<gene>
    <name evidence="2" type="ORF">AMJAP_1076</name>
</gene>
<evidence type="ECO:0008006" key="4">
    <source>
        <dbReference type="Google" id="ProtNLM"/>
    </source>
</evidence>
<dbReference type="EMBL" id="AP014545">
    <property type="protein sequence ID" value="BBB25672.1"/>
    <property type="molecule type" value="Genomic_DNA"/>
</dbReference>
<proteinExistence type="predicted"/>
<dbReference type="Proteomes" id="UP000595663">
    <property type="component" value="Chromosome"/>
</dbReference>
<dbReference type="OrthoDB" id="33037at2"/>
<accession>A0A7R6P929</accession>
<dbReference type="AlphaFoldDB" id="A0A7R6P929"/>
<protein>
    <recommendedName>
        <fullName evidence="4">YbjN domain-containing protein</fullName>
    </recommendedName>
</protein>
<name>A0A7R6P929_9GAMM</name>
<dbReference type="Pfam" id="PF10722">
    <property type="entry name" value="YbjN"/>
    <property type="match status" value="1"/>
</dbReference>
<evidence type="ECO:0000256" key="1">
    <source>
        <dbReference type="SAM" id="SignalP"/>
    </source>
</evidence>